<dbReference type="InterPro" id="IPR058163">
    <property type="entry name" value="LysR-type_TF_proteobact-type"/>
</dbReference>
<reference evidence="6" key="2">
    <citation type="submission" date="2018-01" db="EMBL/GenBank/DDBJ databases">
        <title>Ralstonia pseudosolanacearum P824 infects blueberry.</title>
        <authorList>
            <person name="Bocsanczy A.M."/>
            <person name="Norman D.J."/>
        </authorList>
    </citation>
    <scope>NUCLEOTIDE SEQUENCE</scope>
    <source>
        <strain evidence="6">P824</strain>
    </source>
</reference>
<dbReference type="Gene3D" id="3.40.190.290">
    <property type="match status" value="1"/>
</dbReference>
<proteinExistence type="inferred from homology"/>
<dbReference type="Proteomes" id="UP000310553">
    <property type="component" value="Chromosome"/>
</dbReference>
<dbReference type="GO" id="GO:0003700">
    <property type="term" value="F:DNA-binding transcription factor activity"/>
    <property type="evidence" value="ECO:0007669"/>
    <property type="project" value="InterPro"/>
</dbReference>
<evidence type="ECO:0000313" key="15">
    <source>
        <dbReference type="Proteomes" id="UP000310553"/>
    </source>
</evidence>
<organism evidence="11">
    <name type="scientific">Ralstonia solanacearum</name>
    <name type="common">Pseudomonas solanacearum</name>
    <dbReference type="NCBI Taxonomy" id="305"/>
    <lineage>
        <taxon>Bacteria</taxon>
        <taxon>Pseudomonadati</taxon>
        <taxon>Pseudomonadota</taxon>
        <taxon>Betaproteobacteria</taxon>
        <taxon>Burkholderiales</taxon>
        <taxon>Burkholderiaceae</taxon>
        <taxon>Ralstonia</taxon>
        <taxon>Ralstonia solanacearum species complex</taxon>
    </lineage>
</organism>
<reference evidence="12 15" key="4">
    <citation type="submission" date="2019-04" db="EMBL/GenBank/DDBJ databases">
        <title>Complete Genome of UW386 and Higher Quality Genome of UW700.</title>
        <authorList>
            <person name="Jacobs J."/>
            <person name="Perez A."/>
            <person name="Steidl O."/>
            <person name="Allen C."/>
        </authorList>
    </citation>
    <scope>NUCLEOTIDE SEQUENCE [LARGE SCALE GENOMIC DNA]</scope>
    <source>
        <strain evidence="12 15">UW386</strain>
    </source>
</reference>
<dbReference type="SUPFAM" id="SSF46785">
    <property type="entry name" value="Winged helix' DNA-binding domain"/>
    <property type="match status" value="1"/>
</dbReference>
<feature type="domain" description="HTH lysR-type" evidence="5">
    <location>
        <begin position="1"/>
        <end position="59"/>
    </location>
</feature>
<evidence type="ECO:0000313" key="14">
    <source>
        <dbReference type="Proteomes" id="UP000262427"/>
    </source>
</evidence>
<dbReference type="PATRIC" id="fig|305.106.peg.1725"/>
<dbReference type="EMBL" id="LN899824">
    <property type="protein sequence ID" value="CUV29457.1"/>
    <property type="molecule type" value="Genomic_DNA"/>
</dbReference>
<evidence type="ECO:0000313" key="10">
    <source>
        <dbReference type="EMBL" id="CUV46522.1"/>
    </source>
</evidence>
<name>A0A0K1ZGR2_RALSL</name>
<dbReference type="InterPro" id="IPR036388">
    <property type="entry name" value="WH-like_DNA-bd_sf"/>
</dbReference>
<evidence type="ECO:0000313" key="8">
    <source>
        <dbReference type="EMBL" id="CUV16440.1"/>
    </source>
</evidence>
<dbReference type="EMBL" id="LN899819">
    <property type="protein sequence ID" value="CUV12439.1"/>
    <property type="molecule type" value="Genomic_DNA"/>
</dbReference>
<dbReference type="Pfam" id="PF03466">
    <property type="entry name" value="LysR_substrate"/>
    <property type="match status" value="1"/>
</dbReference>
<dbReference type="InterPro" id="IPR005119">
    <property type="entry name" value="LysR_subst-bd"/>
</dbReference>
<dbReference type="EMBL" id="CP025741">
    <property type="protein sequence ID" value="AYA48004.1"/>
    <property type="molecule type" value="Genomic_DNA"/>
</dbReference>
<dbReference type="PROSITE" id="PS50931">
    <property type="entry name" value="HTH_LYSR"/>
    <property type="match status" value="1"/>
</dbReference>
<evidence type="ECO:0000313" key="11">
    <source>
        <dbReference type="EMBL" id="CUV54140.1"/>
    </source>
</evidence>
<dbReference type="PANTHER" id="PTHR30537">
    <property type="entry name" value="HTH-TYPE TRANSCRIPTIONAL REGULATOR"/>
    <property type="match status" value="1"/>
</dbReference>
<evidence type="ECO:0000256" key="1">
    <source>
        <dbReference type="ARBA" id="ARBA00009437"/>
    </source>
</evidence>
<evidence type="ECO:0000259" key="5">
    <source>
        <dbReference type="PROSITE" id="PS50931"/>
    </source>
</evidence>
<dbReference type="InterPro" id="IPR000847">
    <property type="entry name" value="LysR_HTH_N"/>
</dbReference>
<dbReference type="PANTHER" id="PTHR30537:SF5">
    <property type="entry name" value="HTH-TYPE TRANSCRIPTIONAL ACTIVATOR TTDR-RELATED"/>
    <property type="match status" value="1"/>
</dbReference>
<dbReference type="Gene3D" id="1.10.10.10">
    <property type="entry name" value="Winged helix-like DNA-binding domain superfamily/Winged helix DNA-binding domain"/>
    <property type="match status" value="1"/>
</dbReference>
<keyword evidence="4" id="KW-0804">Transcription</keyword>
<evidence type="ECO:0000313" key="12">
    <source>
        <dbReference type="EMBL" id="QCX50262.1"/>
    </source>
</evidence>
<evidence type="ECO:0000256" key="3">
    <source>
        <dbReference type="ARBA" id="ARBA00023125"/>
    </source>
</evidence>
<dbReference type="EMBL" id="LN899820">
    <property type="protein sequence ID" value="CUV54140.1"/>
    <property type="molecule type" value="Genomic_DNA"/>
</dbReference>
<dbReference type="InterPro" id="IPR036390">
    <property type="entry name" value="WH_DNA-bd_sf"/>
</dbReference>
<keyword evidence="3" id="KW-0238">DNA-binding</keyword>
<dbReference type="Pfam" id="PF00126">
    <property type="entry name" value="HTH_1"/>
    <property type="match status" value="1"/>
</dbReference>
<dbReference type="GO" id="GO:0043565">
    <property type="term" value="F:sequence-specific DNA binding"/>
    <property type="evidence" value="ECO:0007669"/>
    <property type="project" value="TreeGrafter"/>
</dbReference>
<dbReference type="FunFam" id="1.10.10.10:FF:000001">
    <property type="entry name" value="LysR family transcriptional regulator"/>
    <property type="match status" value="1"/>
</dbReference>
<accession>A0A0K1ZGR2</accession>
<comment type="similarity">
    <text evidence="1">Belongs to the LysR transcriptional regulatory family.</text>
</comment>
<gene>
    <name evidence="12" type="ORF">E7Z57_14915</name>
    <name evidence="13" type="ORF">LH706_17840</name>
    <name evidence="8" type="ORF">PSS4_v1_110017</name>
    <name evidence="6" type="ORF">RSP824_16905</name>
    <name evidence="9" type="ORF">RUN1985_v1_420035</name>
    <name evidence="11" type="ORF">RUN215_v1_230040</name>
    <name evidence="7" type="ORF">RUN39_v1_360004</name>
    <name evidence="10" type="ORF">TO10_v1_610037</name>
</gene>
<dbReference type="GO" id="GO:0006351">
    <property type="term" value="P:DNA-templated transcription"/>
    <property type="evidence" value="ECO:0007669"/>
    <property type="project" value="TreeGrafter"/>
</dbReference>
<dbReference type="AlphaFoldDB" id="A0A0K1ZGR2"/>
<evidence type="ECO:0000256" key="2">
    <source>
        <dbReference type="ARBA" id="ARBA00023015"/>
    </source>
</evidence>
<evidence type="ECO:0000313" key="7">
    <source>
        <dbReference type="EMBL" id="CUV12439.1"/>
    </source>
</evidence>
<reference evidence="14" key="3">
    <citation type="submission" date="2018-01" db="EMBL/GenBank/DDBJ databases">
        <title>Raltonia solanacearum P824 infects blueberry.</title>
        <authorList>
            <person name="Bocsanczy A.M."/>
            <person name="Norman D.J."/>
        </authorList>
    </citation>
    <scope>NUCLEOTIDE SEQUENCE [LARGE SCALE GENOMIC DNA]</scope>
    <source>
        <strain evidence="14">P824</strain>
    </source>
</reference>
<evidence type="ECO:0000313" key="13">
    <source>
        <dbReference type="EMBL" id="UZF14831.1"/>
    </source>
</evidence>
<protein>
    <submittedName>
        <fullName evidence="6">HTH-type transcriptional activator AaeR</fullName>
    </submittedName>
    <submittedName>
        <fullName evidence="12">LysR family transcriptional regulator</fullName>
    </submittedName>
    <submittedName>
        <fullName evidence="11">Transcriptional regulator, LysR family</fullName>
    </submittedName>
</protein>
<dbReference type="EMBL" id="CP039339">
    <property type="protein sequence ID" value="QCX50262.1"/>
    <property type="molecule type" value="Genomic_DNA"/>
</dbReference>
<dbReference type="EMBL" id="CP085043">
    <property type="protein sequence ID" value="UZF14831.1"/>
    <property type="molecule type" value="Genomic_DNA"/>
</dbReference>
<dbReference type="SUPFAM" id="SSF53850">
    <property type="entry name" value="Periplasmic binding protein-like II"/>
    <property type="match status" value="1"/>
</dbReference>
<dbReference type="EMBL" id="LN899821">
    <property type="protein sequence ID" value="CUV16440.1"/>
    <property type="molecule type" value="Genomic_DNA"/>
</dbReference>
<sequence>MDRLQSMRVFSKVVELGSFARAAQHLSMSNAVVTRYVADLEAHLGTRLLNRTTRSLSLTDVGETYLQRCQQILLDIDEAESLATSRSQALVGSLRIVAPVMFGLHVLPMLLARFQQLYPEVTFDVALSDRPIDIVEDGRDVGIMVSELGLGSHLVARRMISAEMVMAATPAYLRQHSTPQRAEDIADHRVIAMWHPQLRHEWEMTAPDGQSIAVPVQPSLVTSNAELMHRAVLADMGIAILSSYMARPDLESGRLVRVLPQYKLPHRSLSLVYPSRKFLPTKVRTFIDYMLAQAMEAKQSEARAGRALTEAA</sequence>
<dbReference type="Proteomes" id="UP000262427">
    <property type="component" value="Chromosome CM"/>
</dbReference>
<evidence type="ECO:0000256" key="4">
    <source>
        <dbReference type="ARBA" id="ARBA00023163"/>
    </source>
</evidence>
<dbReference type="CDD" id="cd08422">
    <property type="entry name" value="PBP2_CrgA_like"/>
    <property type="match status" value="1"/>
</dbReference>
<dbReference type="EMBL" id="LN899827">
    <property type="protein sequence ID" value="CUV46522.1"/>
    <property type="molecule type" value="Genomic_DNA"/>
</dbReference>
<reference evidence="13" key="5">
    <citation type="submission" date="2021-10" db="EMBL/GenBank/DDBJ databases">
        <title>Complete genome sequences of five Ralstonia solancearum strains isolated from sunflower.</title>
        <authorList>
            <person name="She X."/>
            <person name="He Z."/>
        </authorList>
    </citation>
    <scope>NUCLEOTIDE SEQUENCE</scope>
    <source>
        <strain evidence="13">RS638</strain>
    </source>
</reference>
<reference evidence="11" key="1">
    <citation type="submission" date="2015-10" db="EMBL/GenBank/DDBJ databases">
        <authorList>
            <person name="Gilbert D.G."/>
        </authorList>
    </citation>
    <scope>NUCLEOTIDE SEQUENCE</scope>
    <source>
        <strain evidence="11">Phyl III-seqv23</strain>
    </source>
</reference>
<keyword evidence="2" id="KW-0805">Transcription regulation</keyword>
<evidence type="ECO:0000313" key="6">
    <source>
        <dbReference type="EMBL" id="AYA48004.1"/>
    </source>
</evidence>
<evidence type="ECO:0000313" key="9">
    <source>
        <dbReference type="EMBL" id="CUV29457.1"/>
    </source>
</evidence>